<evidence type="ECO:0000256" key="9">
    <source>
        <dbReference type="HAMAP-Rule" id="MF_00772"/>
    </source>
</evidence>
<dbReference type="FunFam" id="1.10.10.10:FF:000214">
    <property type="entry name" value="Methylated-DNA--protein-cysteine methyltransferase"/>
    <property type="match status" value="1"/>
</dbReference>
<dbReference type="Pfam" id="PF02870">
    <property type="entry name" value="Methyltransf_1N"/>
    <property type="match status" value="1"/>
</dbReference>
<sequence>MKPSGEAVKHRDAFVYYTPFQVFGETWTLFATEQGLCRIHFPHEGLESAAAWLRRHLPHAVLTEDREVFLRSGAWEVLEAYFAGKAARFEDIALDLRGTPFQQEVWRELGRIPAGTTRSYREIAEAVGRPQAVRAVGAANGANPLPVIFPCHRVIGADGTLTGYRGGLRIKQALLALEGVSGLATAGHARFDF</sequence>
<dbReference type="SUPFAM" id="SSF46767">
    <property type="entry name" value="Methylated DNA-protein cysteine methyltransferase, C-terminal domain"/>
    <property type="match status" value="1"/>
</dbReference>
<dbReference type="RefSeq" id="WP_013918964.1">
    <property type="nucleotide sequence ID" value="NC_015690.1"/>
</dbReference>
<dbReference type="InterPro" id="IPR023546">
    <property type="entry name" value="MGMT"/>
</dbReference>
<keyword evidence="4 9" id="KW-0489">Methyltransferase</keyword>
<evidence type="ECO:0000259" key="10">
    <source>
        <dbReference type="Pfam" id="PF01035"/>
    </source>
</evidence>
<reference evidence="12 13" key="2">
    <citation type="journal article" date="2013" name="Genome Announc.">
        <title>Genome Sequence of Growth-Improving Paenibacillus mucilaginosus Strain KNP414.</title>
        <authorList>
            <person name="Lu J.J."/>
            <person name="Wang J.F."/>
            <person name="Hu X.F."/>
        </authorList>
    </citation>
    <scope>NUCLEOTIDE SEQUENCE [LARGE SCALE GENOMIC DNA]</scope>
    <source>
        <strain evidence="12 13">KNP414</strain>
    </source>
</reference>
<evidence type="ECO:0000313" key="12">
    <source>
        <dbReference type="EMBL" id="AEI43811.1"/>
    </source>
</evidence>
<feature type="active site" description="Nucleophile; methyl group acceptor" evidence="9">
    <location>
        <position position="151"/>
    </location>
</feature>
<keyword evidence="6 9" id="KW-0227">DNA damage</keyword>
<protein>
    <recommendedName>
        <fullName evidence="9">Methylated-DNA--protein-cysteine methyltransferase</fullName>
        <ecNumber evidence="9">2.1.1.63</ecNumber>
    </recommendedName>
    <alternativeName>
        <fullName evidence="9">6-O-methylguanine-DNA methyltransferase</fullName>
        <shortName evidence="9">MGMT</shortName>
    </alternativeName>
    <alternativeName>
        <fullName evidence="9">O-6-methylguanine-DNA-alkyltransferase</fullName>
    </alternativeName>
</protein>
<reference evidence="13" key="1">
    <citation type="submission" date="2011-06" db="EMBL/GenBank/DDBJ databases">
        <title>Complete genome sequence of Paenibacillus mucilaginosus KNP414.</title>
        <authorList>
            <person name="Wang J."/>
            <person name="Hu S."/>
            <person name="Hu X."/>
            <person name="Zhang B."/>
            <person name="Dong D."/>
            <person name="Zhang S."/>
            <person name="Zhao K."/>
            <person name="Wu D."/>
        </authorList>
    </citation>
    <scope>NUCLEOTIDE SEQUENCE [LARGE SCALE GENOMIC DNA]</scope>
    <source>
        <strain evidence="13">KNP414</strain>
    </source>
</reference>
<feature type="domain" description="Methylguanine DNA methyltransferase ribonuclease-like" evidence="11">
    <location>
        <begin position="16"/>
        <end position="96"/>
    </location>
</feature>
<evidence type="ECO:0000256" key="1">
    <source>
        <dbReference type="ARBA" id="ARBA00001286"/>
    </source>
</evidence>
<comment type="catalytic activity">
    <reaction evidence="8 9">
        <text>a 6-O-methyl-2'-deoxyguanosine in DNA + L-cysteinyl-[protein] = S-methyl-L-cysteinyl-[protein] + a 2'-deoxyguanosine in DNA</text>
        <dbReference type="Rhea" id="RHEA:24000"/>
        <dbReference type="Rhea" id="RHEA-COMP:10131"/>
        <dbReference type="Rhea" id="RHEA-COMP:10132"/>
        <dbReference type="Rhea" id="RHEA-COMP:11367"/>
        <dbReference type="Rhea" id="RHEA-COMP:11368"/>
        <dbReference type="ChEBI" id="CHEBI:29950"/>
        <dbReference type="ChEBI" id="CHEBI:82612"/>
        <dbReference type="ChEBI" id="CHEBI:85445"/>
        <dbReference type="ChEBI" id="CHEBI:85448"/>
        <dbReference type="EC" id="2.1.1.63"/>
    </reaction>
</comment>
<evidence type="ECO:0000256" key="5">
    <source>
        <dbReference type="ARBA" id="ARBA00022679"/>
    </source>
</evidence>
<dbReference type="PATRIC" id="fig|1036673.3.peg.4897"/>
<dbReference type="CDD" id="cd06445">
    <property type="entry name" value="ATase"/>
    <property type="match status" value="1"/>
</dbReference>
<dbReference type="KEGG" id="pms:KNP414_05287"/>
<dbReference type="PANTHER" id="PTHR10815">
    <property type="entry name" value="METHYLATED-DNA--PROTEIN-CYSTEINE METHYLTRANSFERASE"/>
    <property type="match status" value="1"/>
</dbReference>
<feature type="domain" description="Methylated-DNA-[protein]-cysteine S-methyltransferase DNA binding" evidence="10">
    <location>
        <begin position="100"/>
        <end position="180"/>
    </location>
</feature>
<keyword evidence="3 9" id="KW-0963">Cytoplasm</keyword>
<dbReference type="Pfam" id="PF01035">
    <property type="entry name" value="DNA_binding_1"/>
    <property type="match status" value="1"/>
</dbReference>
<comment type="miscellaneous">
    <text evidence="9">This enzyme catalyzes only one turnover and therefore is not strictly catalytic. According to one definition, an enzyme is a biocatalyst that acts repeatedly and over many reaction cycles.</text>
</comment>
<dbReference type="AlphaFoldDB" id="F8FE52"/>
<evidence type="ECO:0000259" key="11">
    <source>
        <dbReference type="Pfam" id="PF02870"/>
    </source>
</evidence>
<name>F8FE52_PAEMK</name>
<dbReference type="InterPro" id="IPR001497">
    <property type="entry name" value="MethylDNA_cys_MeTrfase_AS"/>
</dbReference>
<dbReference type="HOGENOM" id="CLU_000445_52_2_9"/>
<evidence type="ECO:0000256" key="6">
    <source>
        <dbReference type="ARBA" id="ARBA00022763"/>
    </source>
</evidence>
<dbReference type="Gene3D" id="1.10.10.10">
    <property type="entry name" value="Winged helix-like DNA-binding domain superfamily/Winged helix DNA-binding domain"/>
    <property type="match status" value="1"/>
</dbReference>
<gene>
    <name evidence="12" type="ordered locus">KNP414_05287</name>
</gene>
<evidence type="ECO:0000256" key="8">
    <source>
        <dbReference type="ARBA" id="ARBA00049348"/>
    </source>
</evidence>
<comment type="catalytic activity">
    <reaction evidence="1 9">
        <text>a 4-O-methyl-thymidine in DNA + L-cysteinyl-[protein] = a thymidine in DNA + S-methyl-L-cysteinyl-[protein]</text>
        <dbReference type="Rhea" id="RHEA:53428"/>
        <dbReference type="Rhea" id="RHEA-COMP:10131"/>
        <dbReference type="Rhea" id="RHEA-COMP:10132"/>
        <dbReference type="Rhea" id="RHEA-COMP:13555"/>
        <dbReference type="Rhea" id="RHEA-COMP:13556"/>
        <dbReference type="ChEBI" id="CHEBI:29950"/>
        <dbReference type="ChEBI" id="CHEBI:82612"/>
        <dbReference type="ChEBI" id="CHEBI:137386"/>
        <dbReference type="ChEBI" id="CHEBI:137387"/>
        <dbReference type="EC" id="2.1.1.63"/>
    </reaction>
</comment>
<dbReference type="HAMAP" id="MF_00772">
    <property type="entry name" value="OGT"/>
    <property type="match status" value="1"/>
</dbReference>
<evidence type="ECO:0000313" key="13">
    <source>
        <dbReference type="Proteomes" id="UP000006620"/>
    </source>
</evidence>
<dbReference type="NCBIfam" id="TIGR00589">
    <property type="entry name" value="ogt"/>
    <property type="match status" value="1"/>
</dbReference>
<comment type="subcellular location">
    <subcellularLocation>
        <location evidence="9">Cytoplasm</location>
    </subcellularLocation>
</comment>
<dbReference type="InterPro" id="IPR008332">
    <property type="entry name" value="MethylG_MeTrfase_N"/>
</dbReference>
<dbReference type="InterPro" id="IPR036631">
    <property type="entry name" value="MGMT_N_sf"/>
</dbReference>
<dbReference type="InterPro" id="IPR036217">
    <property type="entry name" value="MethylDNA_cys_MeTrfase_DNAb"/>
</dbReference>
<dbReference type="GO" id="GO:0005737">
    <property type="term" value="C:cytoplasm"/>
    <property type="evidence" value="ECO:0007669"/>
    <property type="project" value="UniProtKB-SubCell"/>
</dbReference>
<dbReference type="PANTHER" id="PTHR10815:SF5">
    <property type="entry name" value="METHYLATED-DNA--PROTEIN-CYSTEINE METHYLTRANSFERASE"/>
    <property type="match status" value="1"/>
</dbReference>
<dbReference type="PROSITE" id="PS00374">
    <property type="entry name" value="MGMT"/>
    <property type="match status" value="1"/>
</dbReference>
<evidence type="ECO:0000256" key="4">
    <source>
        <dbReference type="ARBA" id="ARBA00022603"/>
    </source>
</evidence>
<comment type="similarity">
    <text evidence="2 9">Belongs to the MGMT family.</text>
</comment>
<keyword evidence="5 9" id="KW-0808">Transferase</keyword>
<accession>F8FE52</accession>
<dbReference type="Gene3D" id="3.30.160.70">
    <property type="entry name" value="Methylated DNA-protein cysteine methyltransferase domain"/>
    <property type="match status" value="1"/>
</dbReference>
<proteinExistence type="inferred from homology"/>
<evidence type="ECO:0000256" key="2">
    <source>
        <dbReference type="ARBA" id="ARBA00008711"/>
    </source>
</evidence>
<dbReference type="EMBL" id="CP002869">
    <property type="protein sequence ID" value="AEI43811.1"/>
    <property type="molecule type" value="Genomic_DNA"/>
</dbReference>
<dbReference type="GO" id="GO:0003908">
    <property type="term" value="F:methylated-DNA-[protein]-cysteine S-methyltransferase activity"/>
    <property type="evidence" value="ECO:0007669"/>
    <property type="project" value="UniProtKB-UniRule"/>
</dbReference>
<evidence type="ECO:0000256" key="7">
    <source>
        <dbReference type="ARBA" id="ARBA00023204"/>
    </source>
</evidence>
<evidence type="ECO:0000256" key="3">
    <source>
        <dbReference type="ARBA" id="ARBA00022490"/>
    </source>
</evidence>
<dbReference type="Proteomes" id="UP000006620">
    <property type="component" value="Chromosome"/>
</dbReference>
<dbReference type="EC" id="2.1.1.63" evidence="9"/>
<dbReference type="GO" id="GO:0032259">
    <property type="term" value="P:methylation"/>
    <property type="evidence" value="ECO:0007669"/>
    <property type="project" value="UniProtKB-KW"/>
</dbReference>
<dbReference type="InterPro" id="IPR036388">
    <property type="entry name" value="WH-like_DNA-bd_sf"/>
</dbReference>
<dbReference type="InterPro" id="IPR014048">
    <property type="entry name" value="MethylDNA_cys_MeTrfase_DNA-bd"/>
</dbReference>
<comment type="function">
    <text evidence="9">Involved in the cellular defense against the biological effects of O6-methylguanine (O6-MeG) and O4-methylthymine (O4-MeT) in DNA. Repairs the methylated nucleobase in DNA by stoichiometrically transferring the methyl group to a cysteine residue in the enzyme. This is a suicide reaction: the enzyme is irreversibly inactivated.</text>
</comment>
<organism evidence="12 13">
    <name type="scientific">Paenibacillus mucilaginosus (strain KNP414)</name>
    <dbReference type="NCBI Taxonomy" id="1036673"/>
    <lineage>
        <taxon>Bacteria</taxon>
        <taxon>Bacillati</taxon>
        <taxon>Bacillota</taxon>
        <taxon>Bacilli</taxon>
        <taxon>Bacillales</taxon>
        <taxon>Paenibacillaceae</taxon>
        <taxon>Paenibacillus</taxon>
    </lineage>
</organism>
<keyword evidence="7 9" id="KW-0234">DNA repair</keyword>
<dbReference type="SUPFAM" id="SSF53155">
    <property type="entry name" value="Methylated DNA-protein cysteine methyltransferase domain"/>
    <property type="match status" value="1"/>
</dbReference>
<dbReference type="GO" id="GO:0006307">
    <property type="term" value="P:DNA alkylation repair"/>
    <property type="evidence" value="ECO:0007669"/>
    <property type="project" value="UniProtKB-UniRule"/>
</dbReference>